<evidence type="ECO:0000313" key="2">
    <source>
        <dbReference type="EMBL" id="RKQ86345.1"/>
    </source>
</evidence>
<evidence type="ECO:0000259" key="1">
    <source>
        <dbReference type="Pfam" id="PF01323"/>
    </source>
</evidence>
<dbReference type="SUPFAM" id="SSF52833">
    <property type="entry name" value="Thioredoxin-like"/>
    <property type="match status" value="1"/>
</dbReference>
<gene>
    <name evidence="2" type="ORF">C8N24_4355</name>
</gene>
<proteinExistence type="predicted"/>
<sequence length="269" mass="29298">MTVAIDIQLFTDPACPFAFSAEPIRQRLRFFYGDGLRWRTTMIVLTLEPGEAEKLQGGAPGLQRKYGMPIDPAPYSRPSSSEPACRAVVAARLNAPSFEERLLRRLRVRRMDGGLLDDPALIAGAATDVGLDPEQLARWCDSPGVEDALQEDIAAARNPSAAARALDHKLGGPASERRYTAPSYELSFGSRTFSLPGFNPIEAYEAAVANLDPTLPRRAAPEHVEDVLRAFDEPLATAEVEAILGRSARTQLGRVAQPIPAGADCYWRL</sequence>
<feature type="domain" description="DSBA-like thioredoxin" evidence="1">
    <location>
        <begin position="7"/>
        <end position="157"/>
    </location>
</feature>
<dbReference type="InterPro" id="IPR001853">
    <property type="entry name" value="DSBA-like_thioredoxin_dom"/>
</dbReference>
<dbReference type="Gene3D" id="3.40.30.10">
    <property type="entry name" value="Glutaredoxin"/>
    <property type="match status" value="1"/>
</dbReference>
<dbReference type="OrthoDB" id="9813770at2"/>
<protein>
    <submittedName>
        <fullName evidence="2">Putative DsbA family dithiol-disulfide isomerase</fullName>
    </submittedName>
</protein>
<dbReference type="RefSeq" id="WP_121253994.1">
    <property type="nucleotide sequence ID" value="NZ_RBIL01000002.1"/>
</dbReference>
<dbReference type="AlphaFoldDB" id="A0A660KZ48"/>
<reference evidence="2 3" key="1">
    <citation type="submission" date="2018-10" db="EMBL/GenBank/DDBJ databases">
        <title>Genomic Encyclopedia of Archaeal and Bacterial Type Strains, Phase II (KMG-II): from individual species to whole genera.</title>
        <authorList>
            <person name="Goeker M."/>
        </authorList>
    </citation>
    <scope>NUCLEOTIDE SEQUENCE [LARGE SCALE GENOMIC DNA]</scope>
    <source>
        <strain evidence="2 3">DSM 14954</strain>
    </source>
</reference>
<dbReference type="GO" id="GO:0016491">
    <property type="term" value="F:oxidoreductase activity"/>
    <property type="evidence" value="ECO:0007669"/>
    <property type="project" value="InterPro"/>
</dbReference>
<dbReference type="InterPro" id="IPR036249">
    <property type="entry name" value="Thioredoxin-like_sf"/>
</dbReference>
<keyword evidence="2" id="KW-0413">Isomerase</keyword>
<comment type="caution">
    <text evidence="2">The sequence shown here is derived from an EMBL/GenBank/DDBJ whole genome shotgun (WGS) entry which is preliminary data.</text>
</comment>
<organism evidence="2 3">
    <name type="scientific">Solirubrobacter pauli</name>
    <dbReference type="NCBI Taxonomy" id="166793"/>
    <lineage>
        <taxon>Bacteria</taxon>
        <taxon>Bacillati</taxon>
        <taxon>Actinomycetota</taxon>
        <taxon>Thermoleophilia</taxon>
        <taxon>Solirubrobacterales</taxon>
        <taxon>Solirubrobacteraceae</taxon>
        <taxon>Solirubrobacter</taxon>
    </lineage>
</organism>
<accession>A0A660KZ48</accession>
<dbReference type="GO" id="GO:0016853">
    <property type="term" value="F:isomerase activity"/>
    <property type="evidence" value="ECO:0007669"/>
    <property type="project" value="UniProtKB-KW"/>
</dbReference>
<name>A0A660KZ48_9ACTN</name>
<keyword evidence="3" id="KW-1185">Reference proteome</keyword>
<dbReference type="Proteomes" id="UP000278962">
    <property type="component" value="Unassembled WGS sequence"/>
</dbReference>
<dbReference type="EMBL" id="RBIL01000002">
    <property type="protein sequence ID" value="RKQ86345.1"/>
    <property type="molecule type" value="Genomic_DNA"/>
</dbReference>
<dbReference type="Pfam" id="PF01323">
    <property type="entry name" value="DSBA"/>
    <property type="match status" value="1"/>
</dbReference>
<evidence type="ECO:0000313" key="3">
    <source>
        <dbReference type="Proteomes" id="UP000278962"/>
    </source>
</evidence>